<comment type="caution">
    <text evidence="2">The sequence shown here is derived from an EMBL/GenBank/DDBJ whole genome shotgun (WGS) entry which is preliminary data.</text>
</comment>
<feature type="domain" description="TOD1/MUCI70 glycosyltransferase-like" evidence="1">
    <location>
        <begin position="8"/>
        <end position="106"/>
    </location>
</feature>
<organism evidence="2 3">
    <name type="scientific">Paenibacillus alvei</name>
    <name type="common">Bacillus alvei</name>
    <dbReference type="NCBI Taxonomy" id="44250"/>
    <lineage>
        <taxon>Bacteria</taxon>
        <taxon>Bacillati</taxon>
        <taxon>Bacillota</taxon>
        <taxon>Bacilli</taxon>
        <taxon>Bacillales</taxon>
        <taxon>Paenibacillaceae</taxon>
        <taxon>Paenibacillus</taxon>
    </lineage>
</organism>
<sequence>MVRESLREHPIAIFKHPFRDCIYKEAEEVARLKFDYAPVIEQQMEAYRKADYPQDNGLVASGLMVCSHQDPKVIQLMQQWRDEIEALSKRDQLSFNYVFWKNQEKYAVIEDDIFKHPCFQYRHHVLC</sequence>
<dbReference type="RefSeq" id="WP_171415846.1">
    <property type="nucleotide sequence ID" value="NZ_JABFOR010000006.1"/>
</dbReference>
<evidence type="ECO:0000313" key="2">
    <source>
        <dbReference type="EMBL" id="NOJ70359.1"/>
    </source>
</evidence>
<reference evidence="2 3" key="1">
    <citation type="submission" date="2020-05" db="EMBL/GenBank/DDBJ databases">
        <title>Whole genome sequencing and identification of novel metabolites from Paenibacillus alvei strain JR949.</title>
        <authorList>
            <person name="Rajendhran J."/>
            <person name="Sree Pranav P."/>
            <person name="Mahalakshmi B."/>
            <person name="Karthikeyan R."/>
        </authorList>
    </citation>
    <scope>NUCLEOTIDE SEQUENCE [LARGE SCALE GENOMIC DNA]</scope>
    <source>
        <strain evidence="2 3">JR949</strain>
    </source>
</reference>
<dbReference type="Pfam" id="PF04765">
    <property type="entry name" value="TOD1_MUCI70"/>
    <property type="match status" value="1"/>
</dbReference>
<protein>
    <submittedName>
        <fullName evidence="2">DUF616 domain-containing protein</fullName>
    </submittedName>
</protein>
<evidence type="ECO:0000313" key="3">
    <source>
        <dbReference type="Proteomes" id="UP000552038"/>
    </source>
</evidence>
<gene>
    <name evidence="2" type="ORF">HMI46_07325</name>
</gene>
<dbReference type="Proteomes" id="UP000552038">
    <property type="component" value="Unassembled WGS sequence"/>
</dbReference>
<name>A0AAP7DI78_PAEAL</name>
<dbReference type="AlphaFoldDB" id="A0AAP7DI78"/>
<accession>A0AAP7DI78</accession>
<proteinExistence type="predicted"/>
<dbReference type="InterPro" id="IPR048354">
    <property type="entry name" value="TOD1_MUCI70_glycTrfase_dom"/>
</dbReference>
<dbReference type="EMBL" id="JABFOR010000006">
    <property type="protein sequence ID" value="NOJ70359.1"/>
    <property type="molecule type" value="Genomic_DNA"/>
</dbReference>
<evidence type="ECO:0000259" key="1">
    <source>
        <dbReference type="Pfam" id="PF04765"/>
    </source>
</evidence>